<reference evidence="1 2" key="1">
    <citation type="submission" date="2017-01" db="EMBL/GenBank/DDBJ databases">
        <authorList>
            <consortium name="Urmite Genomes"/>
        </authorList>
    </citation>
    <scope>NUCLEOTIDE SEQUENCE [LARGE SCALE GENOMIC DNA]</scope>
    <source>
        <strain evidence="1 2">AB308</strain>
    </source>
</reference>
<dbReference type="RefSeq" id="WP_077103287.1">
    <property type="nucleotide sequence ID" value="NZ_LT717701.1"/>
</dbReference>
<name>A0A2U3NJ64_9MYCO</name>
<gene>
    <name evidence="1" type="ORF">MTAB308_5098</name>
</gene>
<keyword evidence="2" id="KW-1185">Reference proteome</keyword>
<dbReference type="OrthoDB" id="9977715at2"/>
<evidence type="ECO:0000313" key="2">
    <source>
        <dbReference type="Proteomes" id="UP000241595"/>
    </source>
</evidence>
<evidence type="ECO:0000313" key="1">
    <source>
        <dbReference type="EMBL" id="SPM31579.1"/>
    </source>
</evidence>
<organism evidence="1 2">
    <name type="scientific">Mycobacterium terramassiliense</name>
    <dbReference type="NCBI Taxonomy" id="1841859"/>
    <lineage>
        <taxon>Bacteria</taxon>
        <taxon>Bacillati</taxon>
        <taxon>Actinomycetota</taxon>
        <taxon>Actinomycetes</taxon>
        <taxon>Mycobacteriales</taxon>
        <taxon>Mycobacteriaceae</taxon>
        <taxon>Mycobacterium</taxon>
    </lineage>
</organism>
<accession>A0A2U3NJ64</accession>
<proteinExistence type="predicted"/>
<protein>
    <submittedName>
        <fullName evidence="1">Mycobacterium terramassiliense ORFan</fullName>
    </submittedName>
</protein>
<sequence length="78" mass="8591">MTQPSYIVPPNAQAAQAVRSSQIPARWTSSVAYRDFLLNAFTNGVTQDQAGQHIGDLFDKVALALMETITRVNALEQR</sequence>
<dbReference type="AlphaFoldDB" id="A0A2U3NJ64"/>
<dbReference type="Proteomes" id="UP000241595">
    <property type="component" value="Unassembled WGS sequence"/>
</dbReference>
<dbReference type="EMBL" id="FTRV01000016">
    <property type="protein sequence ID" value="SPM31579.1"/>
    <property type="molecule type" value="Genomic_DNA"/>
</dbReference>